<feature type="compositionally biased region" description="Basic and acidic residues" evidence="7">
    <location>
        <begin position="346"/>
        <end position="359"/>
    </location>
</feature>
<dbReference type="Pfam" id="PF00924">
    <property type="entry name" value="MS_channel_2nd"/>
    <property type="match status" value="1"/>
</dbReference>
<dbReference type="RefSeq" id="WP_340605482.1">
    <property type="nucleotide sequence ID" value="NZ_JBBMXV010000006.1"/>
</dbReference>
<feature type="transmembrane region" description="Helical" evidence="8">
    <location>
        <begin position="128"/>
        <end position="147"/>
    </location>
</feature>
<feature type="domain" description="Mechanosensitive ion channel MscS" evidence="9">
    <location>
        <begin position="169"/>
        <end position="235"/>
    </location>
</feature>
<feature type="transmembrane region" description="Helical" evidence="8">
    <location>
        <begin position="153"/>
        <end position="182"/>
    </location>
</feature>
<evidence type="ECO:0000256" key="8">
    <source>
        <dbReference type="SAM" id="Phobius"/>
    </source>
</evidence>
<evidence type="ECO:0000313" key="11">
    <source>
        <dbReference type="EMBL" id="MFC6906901.1"/>
    </source>
</evidence>
<dbReference type="InterPro" id="IPR023408">
    <property type="entry name" value="MscS_beta-dom_sf"/>
</dbReference>
<reference evidence="11 12" key="1">
    <citation type="journal article" date="2019" name="Int. J. Syst. Evol. Microbiol.">
        <title>The Global Catalogue of Microorganisms (GCM) 10K type strain sequencing project: providing services to taxonomists for standard genome sequencing and annotation.</title>
        <authorList>
            <consortium name="The Broad Institute Genomics Platform"/>
            <consortium name="The Broad Institute Genome Sequencing Center for Infectious Disease"/>
            <person name="Wu L."/>
            <person name="Ma J."/>
        </authorList>
    </citation>
    <scope>NUCLEOTIDE SEQUENCE [LARGE SCALE GENOMIC DNA]</scope>
    <source>
        <strain evidence="11 12">CGMCC 1.3240</strain>
    </source>
</reference>
<dbReference type="Gene3D" id="3.30.70.100">
    <property type="match status" value="1"/>
</dbReference>
<feature type="transmembrane region" description="Helical" evidence="8">
    <location>
        <begin position="77"/>
        <end position="97"/>
    </location>
</feature>
<evidence type="ECO:0000313" key="12">
    <source>
        <dbReference type="Proteomes" id="UP001596312"/>
    </source>
</evidence>
<dbReference type="GO" id="GO:0005886">
    <property type="term" value="C:plasma membrane"/>
    <property type="evidence" value="ECO:0007669"/>
    <property type="project" value="UniProtKB-SubCell"/>
</dbReference>
<dbReference type="InterPro" id="IPR049278">
    <property type="entry name" value="MS_channel_C"/>
</dbReference>
<feature type="domain" description="Mechanosensitive ion channel MscS C-terminal" evidence="10">
    <location>
        <begin position="244"/>
        <end position="327"/>
    </location>
</feature>
<gene>
    <name evidence="11" type="ORF">ACFQGH_17040</name>
</gene>
<dbReference type="InterPro" id="IPR011066">
    <property type="entry name" value="MscS_channel_C_sf"/>
</dbReference>
<keyword evidence="3" id="KW-1003">Cell membrane</keyword>
<dbReference type="InterPro" id="IPR011014">
    <property type="entry name" value="MscS_channel_TM-2"/>
</dbReference>
<evidence type="ECO:0000259" key="10">
    <source>
        <dbReference type="Pfam" id="PF21082"/>
    </source>
</evidence>
<dbReference type="Gene3D" id="2.30.30.60">
    <property type="match status" value="1"/>
</dbReference>
<dbReference type="InterPro" id="IPR010920">
    <property type="entry name" value="LSM_dom_sf"/>
</dbReference>
<dbReference type="PANTHER" id="PTHR30221:SF1">
    <property type="entry name" value="SMALL-CONDUCTANCE MECHANOSENSITIVE CHANNEL"/>
    <property type="match status" value="1"/>
</dbReference>
<comment type="similarity">
    <text evidence="2">Belongs to the MscS (TC 1.A.23) family.</text>
</comment>
<dbReference type="InterPro" id="IPR045275">
    <property type="entry name" value="MscS_archaea/bacteria_type"/>
</dbReference>
<keyword evidence="4 8" id="KW-0812">Transmembrane</keyword>
<evidence type="ECO:0000256" key="1">
    <source>
        <dbReference type="ARBA" id="ARBA00004651"/>
    </source>
</evidence>
<dbReference type="Gene3D" id="1.10.287.1260">
    <property type="match status" value="1"/>
</dbReference>
<dbReference type="SUPFAM" id="SSF82689">
    <property type="entry name" value="Mechanosensitive channel protein MscS (YggB), C-terminal domain"/>
    <property type="match status" value="1"/>
</dbReference>
<dbReference type="Proteomes" id="UP001596312">
    <property type="component" value="Unassembled WGS sequence"/>
</dbReference>
<evidence type="ECO:0000256" key="7">
    <source>
        <dbReference type="SAM" id="MobiDB-lite"/>
    </source>
</evidence>
<dbReference type="SUPFAM" id="SSF82861">
    <property type="entry name" value="Mechanosensitive channel protein MscS (YggB), transmembrane region"/>
    <property type="match status" value="1"/>
</dbReference>
<keyword evidence="6 8" id="KW-0472">Membrane</keyword>
<dbReference type="AlphaFoldDB" id="A0ABD5VB16"/>
<dbReference type="SUPFAM" id="SSF50182">
    <property type="entry name" value="Sm-like ribonucleoproteins"/>
    <property type="match status" value="1"/>
</dbReference>
<evidence type="ECO:0000256" key="3">
    <source>
        <dbReference type="ARBA" id="ARBA00022475"/>
    </source>
</evidence>
<evidence type="ECO:0000256" key="4">
    <source>
        <dbReference type="ARBA" id="ARBA00022692"/>
    </source>
</evidence>
<feature type="transmembrane region" description="Helical" evidence="8">
    <location>
        <begin position="52"/>
        <end position="71"/>
    </location>
</feature>
<evidence type="ECO:0000256" key="6">
    <source>
        <dbReference type="ARBA" id="ARBA00023136"/>
    </source>
</evidence>
<comment type="caution">
    <text evidence="11">The sequence shown here is derived from an EMBL/GenBank/DDBJ whole genome shotgun (WGS) entry which is preliminary data.</text>
</comment>
<feature type="transmembrane region" description="Helical" evidence="8">
    <location>
        <begin position="12"/>
        <end position="31"/>
    </location>
</feature>
<dbReference type="Pfam" id="PF21082">
    <property type="entry name" value="MS_channel_3rd"/>
    <property type="match status" value="1"/>
</dbReference>
<organism evidence="11 12">
    <name type="scientific">Halalkalicoccus tibetensis</name>
    <dbReference type="NCBI Taxonomy" id="175632"/>
    <lineage>
        <taxon>Archaea</taxon>
        <taxon>Methanobacteriati</taxon>
        <taxon>Methanobacteriota</taxon>
        <taxon>Stenosarchaea group</taxon>
        <taxon>Halobacteria</taxon>
        <taxon>Halobacteriales</taxon>
        <taxon>Halococcaceae</taxon>
        <taxon>Halalkalicoccus</taxon>
    </lineage>
</organism>
<dbReference type="EMBL" id="JBHSXQ010000006">
    <property type="protein sequence ID" value="MFC6906901.1"/>
    <property type="molecule type" value="Genomic_DNA"/>
</dbReference>
<keyword evidence="5 8" id="KW-1133">Transmembrane helix</keyword>
<proteinExistence type="inferred from homology"/>
<evidence type="ECO:0000256" key="2">
    <source>
        <dbReference type="ARBA" id="ARBA00008017"/>
    </source>
</evidence>
<sequence length="359" mass="39709">MEQLTELLARFTLPTQILIVLIGSVTTAKVIELTGRWVAPAVESTTGSIHHIILREIYVPLYLSVFLYGLFLSLELIGAPILSFFEAIVLSAIIVLWTRAGIQAGSKSLKEIKEHDNHYEFAPVFKNLWSAAVAIVAGIALLLVWNIDITPLLASAGVFGIILGFAAQDAIANFVGGIALYFDDTYKIGDFIVLESGEKGSVTNIGIRSTTVLTPDRVMITIPNSVLNSAQLRNESAPQRQKRIRIPIEVAYGTSTKIVEEILLSVAADSNGVLSSPRPTVLFQEFGESALRYELQIFISHPLREPRIVDEVNRAIQRRFTEEGIEIPFPQREISLRSDDDDTSAGDERQHLYSEFESK</sequence>
<comment type="subcellular location">
    <subcellularLocation>
        <location evidence="1">Cell membrane</location>
        <topology evidence="1">Multi-pass membrane protein</topology>
    </subcellularLocation>
</comment>
<keyword evidence="12" id="KW-1185">Reference proteome</keyword>
<name>A0ABD5VB16_9EURY</name>
<protein>
    <submittedName>
        <fullName evidence="11">Mechanosensitive ion channel family protein</fullName>
    </submittedName>
</protein>
<accession>A0ABD5VB16</accession>
<evidence type="ECO:0000259" key="9">
    <source>
        <dbReference type="Pfam" id="PF00924"/>
    </source>
</evidence>
<dbReference type="InterPro" id="IPR006685">
    <property type="entry name" value="MscS_channel_2nd"/>
</dbReference>
<feature type="region of interest" description="Disordered" evidence="7">
    <location>
        <begin position="332"/>
        <end position="359"/>
    </location>
</feature>
<evidence type="ECO:0000256" key="5">
    <source>
        <dbReference type="ARBA" id="ARBA00022989"/>
    </source>
</evidence>
<dbReference type="PANTHER" id="PTHR30221">
    <property type="entry name" value="SMALL-CONDUCTANCE MECHANOSENSITIVE CHANNEL"/>
    <property type="match status" value="1"/>
</dbReference>